<dbReference type="InterPro" id="IPR036047">
    <property type="entry name" value="F-box-like_dom_sf"/>
</dbReference>
<dbReference type="InterPro" id="IPR013187">
    <property type="entry name" value="F-box-assoc_dom_typ3"/>
</dbReference>
<dbReference type="Pfam" id="PF08268">
    <property type="entry name" value="FBA_3"/>
    <property type="match status" value="1"/>
</dbReference>
<dbReference type="InterPro" id="IPR017451">
    <property type="entry name" value="F-box-assoc_interact_dom"/>
</dbReference>
<dbReference type="InterPro" id="IPR036691">
    <property type="entry name" value="Endo/exonu/phosph_ase_sf"/>
</dbReference>
<dbReference type="InterPro" id="IPR050796">
    <property type="entry name" value="SCF_F-box_component"/>
</dbReference>
<evidence type="ECO:0000313" key="1">
    <source>
        <dbReference type="EnsemblPlants" id="EMT29426"/>
    </source>
</evidence>
<dbReference type="PANTHER" id="PTHR31672:SF13">
    <property type="entry name" value="F-BOX PROTEIN CPR30-LIKE"/>
    <property type="match status" value="1"/>
</dbReference>
<dbReference type="InterPro" id="IPR001810">
    <property type="entry name" value="F-box_dom"/>
</dbReference>
<dbReference type="SUPFAM" id="SSF81383">
    <property type="entry name" value="F-box domain"/>
    <property type="match status" value="1"/>
</dbReference>
<dbReference type="AlphaFoldDB" id="M8CZT9"/>
<dbReference type="PANTHER" id="PTHR31672">
    <property type="entry name" value="BNACNNG10540D PROTEIN"/>
    <property type="match status" value="1"/>
</dbReference>
<dbReference type="EnsemblPlants" id="EMT29426">
    <property type="protein sequence ID" value="EMT29426"/>
    <property type="gene ID" value="F775_24379"/>
</dbReference>
<dbReference type="ExpressionAtlas" id="M8CZT9">
    <property type="expression patterns" value="baseline"/>
</dbReference>
<accession>M8CZT9</accession>
<reference evidence="1" key="1">
    <citation type="submission" date="2015-06" db="UniProtKB">
        <authorList>
            <consortium name="EnsemblPlants"/>
        </authorList>
    </citation>
    <scope>IDENTIFICATION</scope>
</reference>
<dbReference type="CDD" id="cd22157">
    <property type="entry name" value="F-box_AtFBW1-like"/>
    <property type="match status" value="1"/>
</dbReference>
<dbReference type="SMART" id="SM00256">
    <property type="entry name" value="FBOX"/>
    <property type="match status" value="1"/>
</dbReference>
<dbReference type="SUPFAM" id="SSF56219">
    <property type="entry name" value="DNase I-like"/>
    <property type="match status" value="1"/>
</dbReference>
<dbReference type="PROSITE" id="PS50181">
    <property type="entry name" value="FBOX"/>
    <property type="match status" value="1"/>
</dbReference>
<sequence length="702" mass="80041">MAMQPTKKKRVASLPQDIIELVLVRLPVSNLLRCRVVCKQWDGIIRDPQFTMAHLRHAQPRPLLFFQRGETYGKSFPSEAVLFDEAWLPSTRGVPVIEPDDFMCASCNGLVCLYSDKSTIKIANLATGESMHLAKPVKYKHSMDDHSSFYSFGFSPATNEYKVLHFLPGEERHHVGGSFSVIQVYTLGDEKWRDVRTEQALSLFCVKQTGVVNADGAMYWLTKDEESSWRRAVVSFDLRDERQKLIRLPEVIFADPAFGNPLYRITEIDSKVSVAAVQARRDSGLAGRLHVWTLDNKVKQSWILKHSIELSALYILRPHFIYGDKIAMHSGNDGIYCHELTSQKFTIDVTKLAKLLDFSPRWIGHMQSYMYVKSLVRLDAYKKAGIVCTPRRKEGWRLKKWEAWEHERSEELARMMGVAISLNLPAPPDQQDSPLRRLNWVEQRRVANMLKSHLEGLDAPWAVIAQAADAACGEKKKMTLAADHAKACTHAAFALWGYKRRHNQGAERRVLPVLCVKGDFNEAIWQFEHFSLTRGAESQMEAFREALDDCALTDLGFRGVPFTYDNKHAVTGSFAERVRVLATSWAHYEARSNAEYGTAAKAVITKFWQLYRVLDEHKARADVVLLAAAKKKSCQLQYEVVPRWCYGRHDGWASLVDRWLDDDAEFAAKSINARANRGKDGTHGKGNRNHWGFKDMKVYLYA</sequence>
<name>M8CZT9_AEGTA</name>
<dbReference type="Pfam" id="PF12937">
    <property type="entry name" value="F-box-like"/>
    <property type="match status" value="1"/>
</dbReference>
<dbReference type="NCBIfam" id="TIGR01640">
    <property type="entry name" value="F_box_assoc_1"/>
    <property type="match status" value="1"/>
</dbReference>
<organism evidence="1">
    <name type="scientific">Aegilops tauschii</name>
    <name type="common">Tausch's goatgrass</name>
    <name type="synonym">Aegilops squarrosa</name>
    <dbReference type="NCBI Taxonomy" id="37682"/>
    <lineage>
        <taxon>Eukaryota</taxon>
        <taxon>Viridiplantae</taxon>
        <taxon>Streptophyta</taxon>
        <taxon>Embryophyta</taxon>
        <taxon>Tracheophyta</taxon>
        <taxon>Spermatophyta</taxon>
        <taxon>Magnoliopsida</taxon>
        <taxon>Liliopsida</taxon>
        <taxon>Poales</taxon>
        <taxon>Poaceae</taxon>
        <taxon>BOP clade</taxon>
        <taxon>Pooideae</taxon>
        <taxon>Triticodae</taxon>
        <taxon>Triticeae</taxon>
        <taxon>Triticinae</taxon>
        <taxon>Aegilops</taxon>
    </lineage>
</organism>
<protein>
    <submittedName>
        <fullName evidence="1">Uncharacterized protein</fullName>
    </submittedName>
</protein>
<proteinExistence type="predicted"/>
<dbReference type="Gene3D" id="1.20.1280.50">
    <property type="match status" value="1"/>
</dbReference>